<proteinExistence type="inferred from homology"/>
<evidence type="ECO:0000313" key="3">
    <source>
        <dbReference type="EMBL" id="TDR41579.1"/>
    </source>
</evidence>
<dbReference type="InterPro" id="IPR006016">
    <property type="entry name" value="UspA"/>
</dbReference>
<dbReference type="InterPro" id="IPR006015">
    <property type="entry name" value="Universal_stress_UspA"/>
</dbReference>
<dbReference type="PANTHER" id="PTHR46268">
    <property type="entry name" value="STRESS RESPONSE PROTEIN NHAX"/>
    <property type="match status" value="1"/>
</dbReference>
<comment type="similarity">
    <text evidence="1">Belongs to the universal stress protein A family.</text>
</comment>
<dbReference type="SUPFAM" id="SSF52402">
    <property type="entry name" value="Adenine nucleotide alpha hydrolases-like"/>
    <property type="match status" value="2"/>
</dbReference>
<gene>
    <name evidence="3" type="ORF">DFR29_11061</name>
</gene>
<dbReference type="Pfam" id="PF00582">
    <property type="entry name" value="Usp"/>
    <property type="match status" value="1"/>
</dbReference>
<name>A0A4R6YT67_9GAMM</name>
<sequence length="272" mass="29043">MRDLLLPITRAYARPASFEYAAWLSAEFDAPLTALYVIQAFLGGPVFDSPAVLSDAIEYIREQRRAAGEGGAAFAEWAQRRGLDGYRWQAVEAPFARTVAAAADWHDVVVLEADEGNECADATALGQLVLTGRRPCLVVRSDAVFVPPRRIALAWNASAECIRAVRSALGLLQRAEEVVVLGDVGLSRARDCGDPPGGIAAYLESKGVPVSSGRRRIDVGAAGESLASAAADVGADLLVMGAYGHSRISEWILGGATRHLLQHVPLPLFMQH</sequence>
<dbReference type="RefSeq" id="WP_133819661.1">
    <property type="nucleotide sequence ID" value="NZ_SNZH01000010.1"/>
</dbReference>
<organism evidence="3 4">
    <name type="scientific">Tahibacter aquaticus</name>
    <dbReference type="NCBI Taxonomy" id="520092"/>
    <lineage>
        <taxon>Bacteria</taxon>
        <taxon>Pseudomonadati</taxon>
        <taxon>Pseudomonadota</taxon>
        <taxon>Gammaproteobacteria</taxon>
        <taxon>Lysobacterales</taxon>
        <taxon>Rhodanobacteraceae</taxon>
        <taxon>Tahibacter</taxon>
    </lineage>
</organism>
<comment type="caution">
    <text evidence="3">The sequence shown here is derived from an EMBL/GenBank/DDBJ whole genome shotgun (WGS) entry which is preliminary data.</text>
</comment>
<dbReference type="AlphaFoldDB" id="A0A4R6YT67"/>
<evidence type="ECO:0000313" key="4">
    <source>
        <dbReference type="Proteomes" id="UP000295293"/>
    </source>
</evidence>
<dbReference type="EMBL" id="SNZH01000010">
    <property type="protein sequence ID" value="TDR41579.1"/>
    <property type="molecule type" value="Genomic_DNA"/>
</dbReference>
<dbReference type="Gene3D" id="3.40.50.12370">
    <property type="match status" value="1"/>
</dbReference>
<evidence type="ECO:0000256" key="1">
    <source>
        <dbReference type="ARBA" id="ARBA00008791"/>
    </source>
</evidence>
<dbReference type="CDD" id="cd00293">
    <property type="entry name" value="USP-like"/>
    <property type="match status" value="1"/>
</dbReference>
<accession>A0A4R6YT67</accession>
<reference evidence="3 4" key="1">
    <citation type="submission" date="2019-03" db="EMBL/GenBank/DDBJ databases">
        <title>Genomic Encyclopedia of Type Strains, Phase IV (KMG-IV): sequencing the most valuable type-strain genomes for metagenomic binning, comparative biology and taxonomic classification.</title>
        <authorList>
            <person name="Goeker M."/>
        </authorList>
    </citation>
    <scope>NUCLEOTIDE SEQUENCE [LARGE SCALE GENOMIC DNA]</scope>
    <source>
        <strain evidence="3 4">DSM 21667</strain>
    </source>
</reference>
<feature type="domain" description="UspA" evidence="2">
    <location>
        <begin position="209"/>
        <end position="269"/>
    </location>
</feature>
<evidence type="ECO:0000259" key="2">
    <source>
        <dbReference type="Pfam" id="PF00582"/>
    </source>
</evidence>
<dbReference type="Proteomes" id="UP000295293">
    <property type="component" value="Unassembled WGS sequence"/>
</dbReference>
<dbReference type="PANTHER" id="PTHR46268:SF15">
    <property type="entry name" value="UNIVERSAL STRESS PROTEIN HP_0031"/>
    <property type="match status" value="1"/>
</dbReference>
<keyword evidence="4" id="KW-1185">Reference proteome</keyword>
<dbReference type="PRINTS" id="PR01438">
    <property type="entry name" value="UNVRSLSTRESS"/>
</dbReference>
<protein>
    <submittedName>
        <fullName evidence="3">Universal stress protein family protein</fullName>
    </submittedName>
</protein>
<dbReference type="OrthoDB" id="9804721at2"/>